<keyword evidence="3 7" id="KW-0347">Helicase</keyword>
<keyword evidence="4" id="KW-0067">ATP-binding</keyword>
<gene>
    <name evidence="7" type="ORF">J2S19_003062</name>
</gene>
<dbReference type="InterPro" id="IPR038718">
    <property type="entry name" value="SNF2-like_sf"/>
</dbReference>
<proteinExistence type="predicted"/>
<dbReference type="Gene3D" id="3.40.50.300">
    <property type="entry name" value="P-loop containing nucleotide triphosphate hydrolases"/>
    <property type="match status" value="1"/>
</dbReference>
<keyword evidence="1" id="KW-0547">Nucleotide-binding</keyword>
<dbReference type="CDD" id="cd18011">
    <property type="entry name" value="DEXDc_RapA"/>
    <property type="match status" value="1"/>
</dbReference>
<dbReference type="GO" id="GO:0004386">
    <property type="term" value="F:helicase activity"/>
    <property type="evidence" value="ECO:0007669"/>
    <property type="project" value="UniProtKB-KW"/>
</dbReference>
<dbReference type="PANTHER" id="PTHR45766:SF6">
    <property type="entry name" value="SWI_SNF-RELATED MATRIX-ASSOCIATED ACTIN-DEPENDENT REGULATOR OF CHROMATIN SUBFAMILY A-LIKE PROTEIN 1"/>
    <property type="match status" value="1"/>
</dbReference>
<dbReference type="Pfam" id="PF00271">
    <property type="entry name" value="Helicase_C"/>
    <property type="match status" value="1"/>
</dbReference>
<dbReference type="Proteomes" id="UP001234495">
    <property type="component" value="Unassembled WGS sequence"/>
</dbReference>
<reference evidence="7 8" key="1">
    <citation type="submission" date="2023-07" db="EMBL/GenBank/DDBJ databases">
        <title>Genomic Encyclopedia of Type Strains, Phase IV (KMG-IV): sequencing the most valuable type-strain genomes for metagenomic binning, comparative biology and taxonomic classification.</title>
        <authorList>
            <person name="Goeker M."/>
        </authorList>
    </citation>
    <scope>NUCLEOTIDE SEQUENCE [LARGE SCALE GENOMIC DNA]</scope>
    <source>
        <strain evidence="7 8">DSM 29005</strain>
    </source>
</reference>
<keyword evidence="2" id="KW-0378">Hydrolase</keyword>
<dbReference type="SUPFAM" id="SSF52540">
    <property type="entry name" value="P-loop containing nucleoside triphosphate hydrolases"/>
    <property type="match status" value="2"/>
</dbReference>
<dbReference type="RefSeq" id="WP_307343308.1">
    <property type="nucleotide sequence ID" value="NZ_JAUSUD010000015.1"/>
</dbReference>
<evidence type="ECO:0000313" key="7">
    <source>
        <dbReference type="EMBL" id="MDQ0231777.1"/>
    </source>
</evidence>
<dbReference type="PROSITE" id="PS51194">
    <property type="entry name" value="HELICASE_CTER"/>
    <property type="match status" value="1"/>
</dbReference>
<evidence type="ECO:0000313" key="8">
    <source>
        <dbReference type="Proteomes" id="UP001234495"/>
    </source>
</evidence>
<dbReference type="Pfam" id="PF00176">
    <property type="entry name" value="SNF2-rel_dom"/>
    <property type="match status" value="1"/>
</dbReference>
<protein>
    <submittedName>
        <fullName evidence="7">Superfamily II DNA or RNA helicase</fullName>
    </submittedName>
</protein>
<evidence type="ECO:0000259" key="5">
    <source>
        <dbReference type="PROSITE" id="PS51192"/>
    </source>
</evidence>
<organism evidence="7 8">
    <name type="scientific">Metabacillus malikii</name>
    <dbReference type="NCBI Taxonomy" id="1504265"/>
    <lineage>
        <taxon>Bacteria</taxon>
        <taxon>Bacillati</taxon>
        <taxon>Bacillota</taxon>
        <taxon>Bacilli</taxon>
        <taxon>Bacillales</taxon>
        <taxon>Bacillaceae</taxon>
        <taxon>Metabacillus</taxon>
    </lineage>
</organism>
<feature type="domain" description="Helicase C-terminal" evidence="6">
    <location>
        <begin position="443"/>
        <end position="617"/>
    </location>
</feature>
<dbReference type="SMART" id="SM00487">
    <property type="entry name" value="DEXDc"/>
    <property type="match status" value="1"/>
</dbReference>
<evidence type="ECO:0000256" key="4">
    <source>
        <dbReference type="ARBA" id="ARBA00022840"/>
    </source>
</evidence>
<dbReference type="InterPro" id="IPR000330">
    <property type="entry name" value="SNF2_N"/>
</dbReference>
<dbReference type="EMBL" id="JAUSUD010000015">
    <property type="protein sequence ID" value="MDQ0231777.1"/>
    <property type="molecule type" value="Genomic_DNA"/>
</dbReference>
<dbReference type="PROSITE" id="PS51192">
    <property type="entry name" value="HELICASE_ATP_BIND_1"/>
    <property type="match status" value="1"/>
</dbReference>
<dbReference type="PANTHER" id="PTHR45766">
    <property type="entry name" value="DNA ANNEALING HELICASE AND ENDONUCLEASE ZRANB3 FAMILY MEMBER"/>
    <property type="match status" value="1"/>
</dbReference>
<dbReference type="InterPro" id="IPR027417">
    <property type="entry name" value="P-loop_NTPase"/>
</dbReference>
<feature type="domain" description="Helicase ATP-binding" evidence="5">
    <location>
        <begin position="121"/>
        <end position="291"/>
    </location>
</feature>
<dbReference type="SMART" id="SM00490">
    <property type="entry name" value="HELICc"/>
    <property type="match status" value="1"/>
</dbReference>
<dbReference type="Gene3D" id="3.40.50.10810">
    <property type="entry name" value="Tandem AAA-ATPase domain"/>
    <property type="match status" value="1"/>
</dbReference>
<dbReference type="InterPro" id="IPR014001">
    <property type="entry name" value="Helicase_ATP-bd"/>
</dbReference>
<evidence type="ECO:0000256" key="3">
    <source>
        <dbReference type="ARBA" id="ARBA00022806"/>
    </source>
</evidence>
<keyword evidence="8" id="KW-1185">Reference proteome</keyword>
<name>A0ABT9ZHL0_9BACI</name>
<comment type="caution">
    <text evidence="7">The sequence shown here is derived from an EMBL/GenBank/DDBJ whole genome shotgun (WGS) entry which is preliminary data.</text>
</comment>
<evidence type="ECO:0000256" key="1">
    <source>
        <dbReference type="ARBA" id="ARBA00022741"/>
    </source>
</evidence>
<dbReference type="InterPro" id="IPR057342">
    <property type="entry name" value="DEXDc_RapA"/>
</dbReference>
<sequence length="972" mass="113110">MVTKIESKKKLIAPGARVEVRGEEWIVKKVNPIQGGHSYKVTGVSELVRNHEAIFLDTLDEITEIRPEDTEFVFDDSERYRKSRLYIEALLRKTPPIDNKLYMGYKGAFDLSEYQLKPAAMALENLRPRVLIADAVGLGKTIEVGILLSELIKRGRGDRILVITMKSMLSQFQQEMWARFTIPLVRLDSVGIQKVRSKIPSNKNPFNYYNRAIISVDTLKNDSQYRTFLEQSHWDAIVIDECHNVANANTQRNRLASLLARTCDSLILTSATPHNGKPQSFAQLINMIEPTAIADEEDYTHEEIEGLFTRRFKKDIEHEVGNQFSERQIHVESMKATLEEERLFKYVHSLRFNTLDGKRSKQLSIPGLSGIRGTKDTLFKNTLFKAFLSSPAAFLHTVQQRINKLEKRMEEDPQTKEVLSEDLIKLQHAEELVLKITDDTFSKFDKFKSLLKEMKWNGKKNSPRIILFSERIQTLEFLSEKIREEFNVDENVVRVFHAGLSDVEQQEVVESFGKENAPIRLLLATDVASEGVNLHYYCNHLIHFDIPWSLITLEQRNGRIDRYGQHKTPHIYYLLTKSDDEEIKGDFRILDKLIEKENEAHKNLGDSATIMKLFDPEKEEEYIEKELAEGKSPDEILPSLDDIDMDKMLSEMDQMLNNAETPKVEEYKKGTPYHWMDDYTFMKQSLQVILDEGINQRAQIEFLQDNESIVWFAPDDVKHILTHLPSEAVPKNKEFHLTTNRDSIQKAISEARKKQGKWPDKQLLWEQHPLFSYLIERVIVKYDKNEAPIVQLPTIERNQVIYFMQGVLFNKRAQPVISQWFGIEVDGVSSEESRVYTFDELEDKLSISSELYNPGEFEYDVSLLHDKKVNAINTAKEYLSKLREQRGKSLMQDITEDLRKLKNWRDKKIEIIENEEREKSVRGTIPKHIAAKLEYERKTVEELYKNRRKWINNTMATDERPFLRIAAVFVGK</sequence>
<evidence type="ECO:0000259" key="6">
    <source>
        <dbReference type="PROSITE" id="PS51194"/>
    </source>
</evidence>
<accession>A0ABT9ZHL0</accession>
<dbReference type="CDD" id="cd18793">
    <property type="entry name" value="SF2_C_SNF"/>
    <property type="match status" value="1"/>
</dbReference>
<evidence type="ECO:0000256" key="2">
    <source>
        <dbReference type="ARBA" id="ARBA00022801"/>
    </source>
</evidence>
<dbReference type="InterPro" id="IPR049730">
    <property type="entry name" value="SNF2/RAD54-like_C"/>
</dbReference>
<dbReference type="InterPro" id="IPR001650">
    <property type="entry name" value="Helicase_C-like"/>
</dbReference>